<proteinExistence type="predicted"/>
<dbReference type="Pfam" id="PF21857">
    <property type="entry name" value="DUF6913"/>
    <property type="match status" value="1"/>
</dbReference>
<dbReference type="RefSeq" id="WP_234861701.1">
    <property type="nucleotide sequence ID" value="NZ_JAKEVZ010000008.1"/>
</dbReference>
<protein>
    <submittedName>
        <fullName evidence="1">Uncharacterized protein</fullName>
    </submittedName>
</protein>
<accession>A0ABS9BUM3</accession>
<name>A0ABS9BUM3_9BACT</name>
<sequence>MNWIKDKLIDFQLKKALSNLQEREIGMPKKPKTAGIFAATQEEFEEAKKLIRDKWGFQIRIEGGYFADRHDTVESISPQQFSLWGLPSDYFNSLLEEKLDFILVPSLNLNAYLRYLLLLNPSGFKMGFLSEENSPYLDLMIKKEGEDLRANLEKLLKYFGKIKTTC</sequence>
<evidence type="ECO:0000313" key="2">
    <source>
        <dbReference type="Proteomes" id="UP001201449"/>
    </source>
</evidence>
<keyword evidence="2" id="KW-1185">Reference proteome</keyword>
<evidence type="ECO:0000313" key="1">
    <source>
        <dbReference type="EMBL" id="MCF1751750.1"/>
    </source>
</evidence>
<gene>
    <name evidence="1" type="ORF">L0U89_11775</name>
</gene>
<dbReference type="Proteomes" id="UP001201449">
    <property type="component" value="Unassembled WGS sequence"/>
</dbReference>
<dbReference type="EMBL" id="JAKEVZ010000008">
    <property type="protein sequence ID" value="MCF1751750.1"/>
    <property type="molecule type" value="Genomic_DNA"/>
</dbReference>
<comment type="caution">
    <text evidence="1">The sequence shown here is derived from an EMBL/GenBank/DDBJ whole genome shotgun (WGS) entry which is preliminary data.</text>
</comment>
<dbReference type="InterPro" id="IPR054207">
    <property type="entry name" value="DUF6913"/>
</dbReference>
<reference evidence="1 2" key="1">
    <citation type="submission" date="2022-01" db="EMBL/GenBank/DDBJ databases">
        <title>Mariniradius saccharolyticus sp. nov., isolated from sediment of a river.</title>
        <authorList>
            <person name="Liu H."/>
        </authorList>
    </citation>
    <scope>NUCLEOTIDE SEQUENCE [LARGE SCALE GENOMIC DNA]</scope>
    <source>
        <strain evidence="1 2">RY-2</strain>
    </source>
</reference>
<organism evidence="1 2">
    <name type="scientific">Mariniradius sediminis</name>
    <dbReference type="NCBI Taxonomy" id="2909237"/>
    <lineage>
        <taxon>Bacteria</taxon>
        <taxon>Pseudomonadati</taxon>
        <taxon>Bacteroidota</taxon>
        <taxon>Cytophagia</taxon>
        <taxon>Cytophagales</taxon>
        <taxon>Cyclobacteriaceae</taxon>
        <taxon>Mariniradius</taxon>
    </lineage>
</organism>